<comment type="caution">
    <text evidence="6">The sequence shown here is derived from an EMBL/GenBank/DDBJ whole genome shotgun (WGS) entry which is preliminary data.</text>
</comment>
<evidence type="ECO:0000256" key="3">
    <source>
        <dbReference type="ARBA" id="ARBA00022989"/>
    </source>
</evidence>
<keyword evidence="4 5" id="KW-0472">Membrane</keyword>
<evidence type="ECO:0000256" key="1">
    <source>
        <dbReference type="ARBA" id="ARBA00004141"/>
    </source>
</evidence>
<evidence type="ECO:0000313" key="6">
    <source>
        <dbReference type="EMBL" id="MED6242819.1"/>
    </source>
</evidence>
<reference evidence="6 7" key="1">
    <citation type="submission" date="2021-07" db="EMBL/GenBank/DDBJ databases">
        <authorList>
            <person name="Palmer J.M."/>
        </authorList>
    </citation>
    <scope>NUCLEOTIDE SEQUENCE [LARGE SCALE GENOMIC DNA]</scope>
    <source>
        <strain evidence="6 7">AT_MEX2019</strain>
        <tissue evidence="6">Muscle</tissue>
    </source>
</reference>
<keyword evidence="7" id="KW-1185">Reference proteome</keyword>
<feature type="transmembrane region" description="Helical" evidence="5">
    <location>
        <begin position="52"/>
        <end position="72"/>
    </location>
</feature>
<keyword evidence="2 5" id="KW-0812">Transmembrane</keyword>
<dbReference type="Gene3D" id="1.10.1450.10">
    <property type="entry name" value="Tetraspanin"/>
    <property type="match status" value="1"/>
</dbReference>
<dbReference type="Pfam" id="PF00335">
    <property type="entry name" value="Tetraspanin"/>
    <property type="match status" value="1"/>
</dbReference>
<accession>A0ABU7AYX6</accession>
<evidence type="ECO:0000313" key="7">
    <source>
        <dbReference type="Proteomes" id="UP001345963"/>
    </source>
</evidence>
<dbReference type="InterPro" id="IPR008952">
    <property type="entry name" value="Tetraspanin_EC2_sf"/>
</dbReference>
<gene>
    <name evidence="6" type="ORF">ATANTOWER_010221</name>
</gene>
<dbReference type="InterPro" id="IPR018499">
    <property type="entry name" value="Tetraspanin/Peripherin"/>
</dbReference>
<name>A0ABU7AYX6_9TELE</name>
<proteinExistence type="predicted"/>
<evidence type="ECO:0000256" key="5">
    <source>
        <dbReference type="SAM" id="Phobius"/>
    </source>
</evidence>
<protein>
    <recommendedName>
        <fullName evidence="8">Tetraspanin</fullName>
    </recommendedName>
</protein>
<comment type="subcellular location">
    <subcellularLocation>
        <location evidence="1">Membrane</location>
        <topology evidence="1">Multi-pass membrane protein</topology>
    </subcellularLocation>
</comment>
<dbReference type="SUPFAM" id="SSF48652">
    <property type="entry name" value="Tetraspanin"/>
    <property type="match status" value="1"/>
</dbReference>
<sequence>MGKVNICLKWSSICVIGVIAVINILLLGSALLLHGFLLSDEQAEDAIMGVHFLYGFTSVTLILALFGGFGALKQKKWALIVFIIGMTSGCLVMVVNEILTQAVKTKLENHIRNHYLNILPVTNATESDLAVLDYAQRNLQCCGVEQGYMDWKNNIPESCLCNSESTNLCVVAPKGSYQFKVEGSVEDQSVMIYAKPCLSIIIAESMFHLNVLSGIKVGFILLWMLSIGLCITILCQMNKKLEIPAVVYKQNGESQHLVETELHWRDKCDRELHCSRSETTNQSQEECLSIVNQAHVHAAHIPPQHSAYRHSSSKLPVC</sequence>
<evidence type="ECO:0000256" key="4">
    <source>
        <dbReference type="ARBA" id="ARBA00023136"/>
    </source>
</evidence>
<feature type="transmembrane region" description="Helical" evidence="5">
    <location>
        <begin position="79"/>
        <end position="99"/>
    </location>
</feature>
<evidence type="ECO:0008006" key="8">
    <source>
        <dbReference type="Google" id="ProtNLM"/>
    </source>
</evidence>
<organism evidence="6 7">
    <name type="scientific">Ataeniobius toweri</name>
    <dbReference type="NCBI Taxonomy" id="208326"/>
    <lineage>
        <taxon>Eukaryota</taxon>
        <taxon>Metazoa</taxon>
        <taxon>Chordata</taxon>
        <taxon>Craniata</taxon>
        <taxon>Vertebrata</taxon>
        <taxon>Euteleostomi</taxon>
        <taxon>Actinopterygii</taxon>
        <taxon>Neopterygii</taxon>
        <taxon>Teleostei</taxon>
        <taxon>Neoteleostei</taxon>
        <taxon>Acanthomorphata</taxon>
        <taxon>Ovalentaria</taxon>
        <taxon>Atherinomorphae</taxon>
        <taxon>Cyprinodontiformes</taxon>
        <taxon>Goodeidae</taxon>
        <taxon>Ataeniobius</taxon>
    </lineage>
</organism>
<dbReference type="Proteomes" id="UP001345963">
    <property type="component" value="Unassembled WGS sequence"/>
</dbReference>
<keyword evidence="3 5" id="KW-1133">Transmembrane helix</keyword>
<dbReference type="EMBL" id="JAHUTI010031783">
    <property type="protein sequence ID" value="MED6242819.1"/>
    <property type="molecule type" value="Genomic_DNA"/>
</dbReference>
<feature type="transmembrane region" description="Helical" evidence="5">
    <location>
        <begin position="12"/>
        <end position="32"/>
    </location>
</feature>
<feature type="transmembrane region" description="Helical" evidence="5">
    <location>
        <begin position="215"/>
        <end position="235"/>
    </location>
</feature>
<evidence type="ECO:0000256" key="2">
    <source>
        <dbReference type="ARBA" id="ARBA00022692"/>
    </source>
</evidence>